<keyword evidence="3" id="KW-0285">Flavoprotein</keyword>
<keyword evidence="8" id="KW-0560">Oxidoreductase</keyword>
<keyword evidence="5" id="KW-0819">tRNA processing</keyword>
<evidence type="ECO:0000256" key="4">
    <source>
        <dbReference type="ARBA" id="ARBA00022643"/>
    </source>
</evidence>
<sequence>MDATKLSLAPMMEYTDRHFRHLVRLVSKKTLLYTEMVAANALCHERRNQVEEYRTNNALATEEEVQENYSDQYLQRYLKQGKVDPLEGASVLQLGGSDPKQMYEAAEVVMDMEKRGWCDYTAINLNCGCPSPKVAGKGCFGAALMDEPKLVEELTRALHDGTSGTMPITVKCRIGTDSQEAFTKAGYAQADEEVEYRRLCEFIETIAGGGIVTDFQVHARIAVLQKSFSPADNRKVPPLKYNLVRRLVHDYPELSFSINGGVESVVQAQQEFEACPDLAGVMIGRAWAADPWSFAMTDRVLYNDSHAPKNRLEVLQAYGKHADAEEMNGDPTKIRRFIIKAITHLFTGESNSKRYRIALDQIAGIPKKMKAEGKTIEGQPPVSELILNAAYEHLSEETLLRSPEESYERKLHEEMNRLGSIDGMNTRSNAVAQWQTQRKEEEEELETA</sequence>
<dbReference type="InterPro" id="IPR035587">
    <property type="entry name" value="DUS-like_FMN-bd"/>
</dbReference>
<evidence type="ECO:0000313" key="12">
    <source>
        <dbReference type="Proteomes" id="UP001295423"/>
    </source>
</evidence>
<gene>
    <name evidence="11" type="ORF">CYCCA115_LOCUS23555</name>
</gene>
<comment type="cofactor">
    <cofactor evidence="1">
        <name>FMN</name>
        <dbReference type="ChEBI" id="CHEBI:58210"/>
    </cofactor>
</comment>
<evidence type="ECO:0000313" key="11">
    <source>
        <dbReference type="EMBL" id="CAJ1969138.1"/>
    </source>
</evidence>
<evidence type="ECO:0000259" key="10">
    <source>
        <dbReference type="Pfam" id="PF01207"/>
    </source>
</evidence>
<proteinExistence type="predicted"/>
<evidence type="ECO:0000256" key="8">
    <source>
        <dbReference type="ARBA" id="ARBA00023002"/>
    </source>
</evidence>
<feature type="domain" description="DUS-like FMN-binding" evidence="10">
    <location>
        <begin position="8"/>
        <end position="365"/>
    </location>
</feature>
<keyword evidence="12" id="KW-1185">Reference proteome</keyword>
<evidence type="ECO:0000256" key="9">
    <source>
        <dbReference type="SAM" id="MobiDB-lite"/>
    </source>
</evidence>
<dbReference type="GO" id="GO:0050660">
    <property type="term" value="F:flavin adenine dinucleotide binding"/>
    <property type="evidence" value="ECO:0007669"/>
    <property type="project" value="InterPro"/>
</dbReference>
<dbReference type="InterPro" id="IPR004653">
    <property type="entry name" value="DusA"/>
</dbReference>
<dbReference type="Gene3D" id="3.20.20.70">
    <property type="entry name" value="Aldolase class I"/>
    <property type="match status" value="1"/>
</dbReference>
<dbReference type="Proteomes" id="UP001295423">
    <property type="component" value="Unassembled WGS sequence"/>
</dbReference>
<comment type="caution">
    <text evidence="11">The sequence shown here is derived from an EMBL/GenBank/DDBJ whole genome shotgun (WGS) entry which is preliminary data.</text>
</comment>
<dbReference type="InterPro" id="IPR018517">
    <property type="entry name" value="tRNA_hU_synthase_CS"/>
</dbReference>
<dbReference type="PROSITE" id="PS01136">
    <property type="entry name" value="UPF0034"/>
    <property type="match status" value="1"/>
</dbReference>
<organism evidence="11 12">
    <name type="scientific">Cylindrotheca closterium</name>
    <dbReference type="NCBI Taxonomy" id="2856"/>
    <lineage>
        <taxon>Eukaryota</taxon>
        <taxon>Sar</taxon>
        <taxon>Stramenopiles</taxon>
        <taxon>Ochrophyta</taxon>
        <taxon>Bacillariophyta</taxon>
        <taxon>Bacillariophyceae</taxon>
        <taxon>Bacillariophycidae</taxon>
        <taxon>Bacillariales</taxon>
        <taxon>Bacillariaceae</taxon>
        <taxon>Cylindrotheca</taxon>
    </lineage>
</organism>
<reference evidence="11" key="1">
    <citation type="submission" date="2023-08" db="EMBL/GenBank/DDBJ databases">
        <authorList>
            <person name="Audoor S."/>
            <person name="Bilcke G."/>
        </authorList>
    </citation>
    <scope>NUCLEOTIDE SEQUENCE</scope>
</reference>
<keyword evidence="6" id="KW-0521">NADP</keyword>
<dbReference type="PANTHER" id="PTHR42907">
    <property type="entry name" value="FMN-LINKED OXIDOREDUCTASES SUPERFAMILY PROTEIN"/>
    <property type="match status" value="1"/>
</dbReference>
<evidence type="ECO:0000256" key="5">
    <source>
        <dbReference type="ARBA" id="ARBA00022694"/>
    </source>
</evidence>
<evidence type="ECO:0000256" key="2">
    <source>
        <dbReference type="ARBA" id="ARBA00022555"/>
    </source>
</evidence>
<keyword evidence="7" id="KW-0694">RNA-binding</keyword>
<accession>A0AAD2GBP4</accession>
<dbReference type="EMBL" id="CAKOGP040002424">
    <property type="protein sequence ID" value="CAJ1969138.1"/>
    <property type="molecule type" value="Genomic_DNA"/>
</dbReference>
<evidence type="ECO:0000256" key="1">
    <source>
        <dbReference type="ARBA" id="ARBA00001917"/>
    </source>
</evidence>
<evidence type="ECO:0000256" key="6">
    <source>
        <dbReference type="ARBA" id="ARBA00022857"/>
    </source>
</evidence>
<protein>
    <recommendedName>
        <fullName evidence="10">DUS-like FMN-binding domain-containing protein</fullName>
    </recommendedName>
</protein>
<dbReference type="CDD" id="cd02801">
    <property type="entry name" value="DUS_like_FMN"/>
    <property type="match status" value="1"/>
</dbReference>
<keyword evidence="2" id="KW-0820">tRNA-binding</keyword>
<dbReference type="AlphaFoldDB" id="A0AAD2GBP4"/>
<evidence type="ECO:0000256" key="3">
    <source>
        <dbReference type="ARBA" id="ARBA00022630"/>
    </source>
</evidence>
<keyword evidence="4" id="KW-0288">FMN</keyword>
<feature type="compositionally biased region" description="Polar residues" evidence="9">
    <location>
        <begin position="423"/>
        <end position="436"/>
    </location>
</feature>
<dbReference type="GO" id="GO:0017150">
    <property type="term" value="F:tRNA dihydrouridine synthase activity"/>
    <property type="evidence" value="ECO:0007669"/>
    <property type="project" value="InterPro"/>
</dbReference>
<name>A0AAD2GBP4_9STRA</name>
<evidence type="ECO:0000256" key="7">
    <source>
        <dbReference type="ARBA" id="ARBA00022884"/>
    </source>
</evidence>
<dbReference type="GO" id="GO:0000049">
    <property type="term" value="F:tRNA binding"/>
    <property type="evidence" value="ECO:0007669"/>
    <property type="project" value="UniProtKB-KW"/>
</dbReference>
<dbReference type="PANTHER" id="PTHR42907:SF1">
    <property type="entry name" value="FMN-LINKED OXIDOREDUCTASES SUPERFAMILY PROTEIN"/>
    <property type="match status" value="1"/>
</dbReference>
<dbReference type="SUPFAM" id="SSF51395">
    <property type="entry name" value="FMN-linked oxidoreductases"/>
    <property type="match status" value="1"/>
</dbReference>
<feature type="region of interest" description="Disordered" evidence="9">
    <location>
        <begin position="411"/>
        <end position="448"/>
    </location>
</feature>
<dbReference type="InterPro" id="IPR013785">
    <property type="entry name" value="Aldolase_TIM"/>
</dbReference>
<dbReference type="Pfam" id="PF01207">
    <property type="entry name" value="Dus"/>
    <property type="match status" value="1"/>
</dbReference>